<keyword evidence="4" id="KW-1185">Reference proteome</keyword>
<protein>
    <recommendedName>
        <fullName evidence="1">IrrE N-terminal-like domain-containing protein</fullName>
    </recommendedName>
</protein>
<reference evidence="3" key="3">
    <citation type="submission" date="2024-03" db="EMBL/GenBank/DDBJ databases">
        <title>The Genome Sequence of Enterococcus sp. DIV0242b.</title>
        <authorList>
            <consortium name="The Broad Institute Genomics Platform"/>
            <consortium name="The Broad Institute Microbial Omics Core"/>
            <consortium name="The Broad Institute Genomic Center for Infectious Diseases"/>
            <person name="Earl A."/>
            <person name="Manson A."/>
            <person name="Gilmore M."/>
            <person name="Schwartman J."/>
            <person name="Shea T."/>
            <person name="Abouelleil A."/>
            <person name="Cao P."/>
            <person name="Chapman S."/>
            <person name="Cusick C."/>
            <person name="Young S."/>
            <person name="Neafsey D."/>
            <person name="Nusbaum C."/>
            <person name="Birren B."/>
        </authorList>
    </citation>
    <scope>NUCLEOTIDE SEQUENCE</scope>
    <source>
        <strain evidence="3">9E7_DIV0242</strain>
    </source>
</reference>
<evidence type="ECO:0000313" key="4">
    <source>
        <dbReference type="Proteomes" id="UP000195141"/>
    </source>
</evidence>
<dbReference type="AlphaFoldDB" id="A0A242K278"/>
<organism evidence="2">
    <name type="scientific">Candidatus Enterococcus clewellii</name>
    <dbReference type="NCBI Taxonomy" id="1834193"/>
    <lineage>
        <taxon>Bacteria</taxon>
        <taxon>Bacillati</taxon>
        <taxon>Bacillota</taxon>
        <taxon>Bacilli</taxon>
        <taxon>Lactobacillales</taxon>
        <taxon>Enterococcaceae</taxon>
        <taxon>Enterococcus</taxon>
    </lineage>
</organism>
<name>A0A242K278_9ENTE</name>
<dbReference type="Gene3D" id="1.10.10.2910">
    <property type="match status" value="1"/>
</dbReference>
<proteinExistence type="predicted"/>
<reference evidence="3" key="2">
    <citation type="submission" date="2017-05" db="EMBL/GenBank/DDBJ databases">
        <authorList>
            <consortium name="The Broad Institute Genomics Platform"/>
            <consortium name="The Broad Institute Genomic Center for Infectious Diseases"/>
            <person name="Earl A."/>
            <person name="Manson A."/>
            <person name="Schwartman J."/>
            <person name="Gilmore M."/>
            <person name="Abouelleil A."/>
            <person name="Cao P."/>
            <person name="Chapman S."/>
            <person name="Cusick C."/>
            <person name="Shea T."/>
            <person name="Young S."/>
            <person name="Neafsey D."/>
            <person name="Nusbaum C."/>
            <person name="Birren B."/>
        </authorList>
    </citation>
    <scope>NUCLEOTIDE SEQUENCE</scope>
    <source>
        <strain evidence="3">9E7_DIV0242</strain>
    </source>
</reference>
<gene>
    <name evidence="3" type="ORF">A5888_001308</name>
    <name evidence="2" type="ORF">A5888_003269</name>
</gene>
<dbReference type="RefSeq" id="WP_086350275.1">
    <property type="nucleotide sequence ID" value="NZ_CP147247.1"/>
</dbReference>
<accession>A0A242K278</accession>
<dbReference type="InterPro" id="IPR010359">
    <property type="entry name" value="IrrE_HExxH"/>
</dbReference>
<evidence type="ECO:0000313" key="3">
    <source>
        <dbReference type="EMBL" id="WYJ89586.1"/>
    </source>
</evidence>
<evidence type="ECO:0000259" key="1">
    <source>
        <dbReference type="Pfam" id="PF06114"/>
    </source>
</evidence>
<dbReference type="Proteomes" id="UP000195141">
    <property type="component" value="Chromosome"/>
</dbReference>
<reference evidence="2" key="1">
    <citation type="submission" date="2017-05" db="EMBL/GenBank/DDBJ databases">
        <title>The Genome Sequence of Enterococcus sp. 9E7_DIV0242.</title>
        <authorList>
            <consortium name="The Broad Institute Genomics Platform"/>
            <consortium name="The Broad Institute Genomic Center for Infectious Diseases"/>
            <person name="Earl A."/>
            <person name="Manson A."/>
            <person name="Schwartman J."/>
            <person name="Gilmore M."/>
            <person name="Abouelleil A."/>
            <person name="Cao P."/>
            <person name="Chapman S."/>
            <person name="Cusick C."/>
            <person name="Shea T."/>
            <person name="Young S."/>
            <person name="Neafsey D."/>
            <person name="Nusbaum C."/>
            <person name="Birren B."/>
        </authorList>
    </citation>
    <scope>NUCLEOTIDE SEQUENCE [LARGE SCALE GENOMIC DNA]</scope>
    <source>
        <strain evidence="2">9E7_DIV0242</strain>
    </source>
</reference>
<dbReference type="EMBL" id="CP147247">
    <property type="protein sequence ID" value="WYJ89586.1"/>
    <property type="molecule type" value="Genomic_DNA"/>
</dbReference>
<evidence type="ECO:0000313" key="2">
    <source>
        <dbReference type="EMBL" id="OTP12691.1"/>
    </source>
</evidence>
<dbReference type="EMBL" id="NGMM01000006">
    <property type="protein sequence ID" value="OTP12691.1"/>
    <property type="molecule type" value="Genomic_DNA"/>
</dbReference>
<dbReference type="Pfam" id="PF06114">
    <property type="entry name" value="Peptidase_M78"/>
    <property type="match status" value="1"/>
</dbReference>
<sequence>MNDALDIRYSLTNLLINQYILKRNLEPIDYTFDMFVNNYLEKENIVIDTNIPVTEEDFFLAVTVKKGKKIRIFINPQMSKNRFNFSICHEISHCYYDVSKTEVSQMFFNMDENPAYYTDDELLTEELANLAASIIMLPDISLLKNLYTTKSFYSIAEEYKMSRSALWRRLVNFGKLKCGMPEEMAQSSATRLQQTGDRDIYHKFMSTWGSTVEKQIILDFENSILEMG</sequence>
<feature type="domain" description="IrrE N-terminal-like" evidence="1">
    <location>
        <begin position="51"/>
        <end position="170"/>
    </location>
</feature>
<dbReference type="OrthoDB" id="9816277at2"/>